<evidence type="ECO:0000256" key="4">
    <source>
        <dbReference type="ARBA" id="ARBA00012438"/>
    </source>
</evidence>
<evidence type="ECO:0000259" key="19">
    <source>
        <dbReference type="PROSITE" id="PS50109"/>
    </source>
</evidence>
<feature type="domain" description="PAC" evidence="22">
    <location>
        <begin position="494"/>
        <end position="546"/>
    </location>
</feature>
<dbReference type="GO" id="GO:0000166">
    <property type="term" value="F:nucleotide binding"/>
    <property type="evidence" value="ECO:0007669"/>
    <property type="project" value="UniProtKB-KW"/>
</dbReference>
<keyword evidence="13" id="KW-1133">Transmembrane helix</keyword>
<keyword evidence="9" id="KW-0812">Transmembrane</keyword>
<dbReference type="Proteomes" id="UP000271624">
    <property type="component" value="Unassembled WGS sequence"/>
</dbReference>
<organism evidence="23 24">
    <name type="scientific">Dulcicalothrix desertica PCC 7102</name>
    <dbReference type="NCBI Taxonomy" id="232991"/>
    <lineage>
        <taxon>Bacteria</taxon>
        <taxon>Bacillati</taxon>
        <taxon>Cyanobacteriota</taxon>
        <taxon>Cyanophyceae</taxon>
        <taxon>Nostocales</taxon>
        <taxon>Calotrichaceae</taxon>
        <taxon>Dulcicalothrix</taxon>
    </lineage>
</organism>
<keyword evidence="14" id="KW-0902">Two-component regulatory system</keyword>
<dbReference type="Pfam" id="PF08448">
    <property type="entry name" value="PAS_4"/>
    <property type="match status" value="1"/>
</dbReference>
<comment type="subcellular location">
    <subcellularLocation>
        <location evidence="2">Cell inner membrane</location>
        <topology evidence="2">Multi-pass membrane protein</topology>
    </subcellularLocation>
</comment>
<dbReference type="FunFam" id="2.10.70.100:FF:000001">
    <property type="entry name" value="Sensory transduction histidine kinase"/>
    <property type="match status" value="1"/>
</dbReference>
<proteinExistence type="inferred from homology"/>
<keyword evidence="6" id="KW-0997">Cell inner membrane</keyword>
<dbReference type="Gene3D" id="3.30.565.10">
    <property type="entry name" value="Histidine kinase-like ATPase, C-terminal domain"/>
    <property type="match status" value="1"/>
</dbReference>
<keyword evidence="24" id="KW-1185">Reference proteome</keyword>
<evidence type="ECO:0000256" key="16">
    <source>
        <dbReference type="ARBA" id="ARBA00074306"/>
    </source>
</evidence>
<keyword evidence="11" id="KW-0547">Nucleotide-binding</keyword>
<dbReference type="InterPro" id="IPR000700">
    <property type="entry name" value="PAS-assoc_C"/>
</dbReference>
<keyword evidence="18" id="KW-0175">Coiled coil</keyword>
<feature type="domain" description="PAC" evidence="22">
    <location>
        <begin position="615"/>
        <end position="672"/>
    </location>
</feature>
<sequence>MHEFDDSTQTKDFGAPSQSLAEEGMVLQLADGKIQACNAAAEKLLGLTTEQIVGWTWTHSPWQAIYEDGTNFTGETHPAMIALQTGQPQFNVVMGLYHPDEELIWLTIDAQPLFQNSGSAPYGIILKFRQISPSQFQKNQFQEEREQALELLRENISRLELVQQATYSGIWDWNFATNIAHVSQQYCAIFGIAPDTRTVSYEQWLEHIYPEDRVWVSEYLAEAVEQGKNYAVQYRILHPNGVRWVDSRGLVYYNAANQAVRMLGNVQDITDHKQAELSLQEAHIQLEAALAAGSIYTWRCDIPNNLVFTDAYFANLFGLDAETSVAGLPITQFLKGIHVDDRSHVTTLIERAILTGEDYTAEYRVYNAQGQERWVIARGRAEYDSQGNAISFPGALTDITDRKQAETALQQSEELLRMAQERLQAALFAAETGTFRWDISTNALDWDNNLDRLFGLPLGKTARSLDAFIQMVHPDDRQGVIDRCQRCATEGADFDMDFRVVYPDGSIRWLSDKGKTFFDEDGKPAYITGACVDITDRKSTEEALRQSEEFKDRMLESSPDCIKVLDLNGRLLYMNSGGMCVMEIDDFTPYCNTEWVRFWEGDTQQQAYHALATANRGEVSIFQGYCPTAKGTPKWWEVIVSPILNTRGQVLQLLAISRDITERKQAVEALRQSEERYRILFESMEDGFCVIKVLFNENNTPIDYRFLEMNPAFEVQTGLKQAEGKTARQLLPNLENHWFEIYGKVALSGEPVRFEHGSLAMNRYFDIYAFRVGQPENRKVAIMFKEISERKAIEQQREKLLQQEQVAREAAERANQIKDEFLAVLSHELRTPLNPILGWAKLLQSRKLNPTKITEALGIIERNAKLQSQLIEDLLDVSRILRGKMTLTTAPVNIANTIYAALETVRLAAEAKNIQMDFFTEEVRPIIGDVGRLQQVMWNLLTNAIKFTSKNGRVEVYLTQAESHVQIQVRDTGKGISPEFLPYVFEHFRQEDGAITRQFGGLGLGLAIVRQIVEMHGGTVKADSQGEGFGATFTITLPLPQQTLKVPFQDSRSISMALSAPLAGIRALVVDDDPDSRDFVAFVLEQEGAEVVQASSAIEGLKIIAQSQFNILVSDIGMPEVDGYSFMRHIRKSSQEASGQIPAIALTAYAGELDQRQAMSVGFQRHLSKPVDPEQLVEAVLTLVHC</sequence>
<keyword evidence="15" id="KW-0472">Membrane</keyword>
<keyword evidence="10" id="KW-0677">Repeat</keyword>
<dbReference type="InterPro" id="IPR005467">
    <property type="entry name" value="His_kinase_dom"/>
</dbReference>
<evidence type="ECO:0000256" key="14">
    <source>
        <dbReference type="ARBA" id="ARBA00023012"/>
    </source>
</evidence>
<dbReference type="RefSeq" id="WP_127084062.1">
    <property type="nucleotide sequence ID" value="NZ_RSCL01000015.1"/>
</dbReference>
<dbReference type="PROSITE" id="PS50109">
    <property type="entry name" value="HIS_KIN"/>
    <property type="match status" value="1"/>
</dbReference>
<evidence type="ECO:0000256" key="3">
    <source>
        <dbReference type="ARBA" id="ARBA00006402"/>
    </source>
</evidence>
<dbReference type="SMART" id="SM00388">
    <property type="entry name" value="HisKA"/>
    <property type="match status" value="1"/>
</dbReference>
<dbReference type="Pfam" id="PF00072">
    <property type="entry name" value="Response_reg"/>
    <property type="match status" value="1"/>
</dbReference>
<dbReference type="Gene3D" id="1.10.287.130">
    <property type="match status" value="1"/>
</dbReference>
<evidence type="ECO:0000256" key="8">
    <source>
        <dbReference type="ARBA" id="ARBA00022679"/>
    </source>
</evidence>
<dbReference type="Gene3D" id="3.30.450.20">
    <property type="entry name" value="PAS domain"/>
    <property type="match status" value="6"/>
</dbReference>
<dbReference type="InterPro" id="IPR052162">
    <property type="entry name" value="Sensor_kinase/Photoreceptor"/>
</dbReference>
<dbReference type="CDD" id="cd00130">
    <property type="entry name" value="PAS"/>
    <property type="match status" value="4"/>
</dbReference>
<accession>A0A3S1AK90</accession>
<dbReference type="PRINTS" id="PR00344">
    <property type="entry name" value="BCTRLSENSOR"/>
</dbReference>
<dbReference type="Pfam" id="PF13426">
    <property type="entry name" value="PAS_9"/>
    <property type="match status" value="1"/>
</dbReference>
<evidence type="ECO:0000256" key="15">
    <source>
        <dbReference type="ARBA" id="ARBA00023136"/>
    </source>
</evidence>
<dbReference type="GO" id="GO:0000155">
    <property type="term" value="F:phosphorelay sensor kinase activity"/>
    <property type="evidence" value="ECO:0007669"/>
    <property type="project" value="InterPro"/>
</dbReference>
<dbReference type="FunFam" id="3.30.565.10:FF:000010">
    <property type="entry name" value="Sensor histidine kinase RcsC"/>
    <property type="match status" value="1"/>
</dbReference>
<evidence type="ECO:0000256" key="17">
    <source>
        <dbReference type="PROSITE-ProRule" id="PRU00169"/>
    </source>
</evidence>
<dbReference type="SUPFAM" id="SSF47384">
    <property type="entry name" value="Homodimeric domain of signal transducing histidine kinase"/>
    <property type="match status" value="1"/>
</dbReference>
<dbReference type="InterPro" id="IPR036890">
    <property type="entry name" value="HATPase_C_sf"/>
</dbReference>
<dbReference type="CDD" id="cd00082">
    <property type="entry name" value="HisKA"/>
    <property type="match status" value="1"/>
</dbReference>
<evidence type="ECO:0000256" key="7">
    <source>
        <dbReference type="ARBA" id="ARBA00022553"/>
    </source>
</evidence>
<dbReference type="SMART" id="SM00387">
    <property type="entry name" value="HATPase_c"/>
    <property type="match status" value="1"/>
</dbReference>
<reference evidence="23" key="2">
    <citation type="journal article" date="2019" name="Genome Biol. Evol.">
        <title>Day and night: Metabolic profiles and evolutionary relationships of six axenic non-marine cyanobacteria.</title>
        <authorList>
            <person name="Will S.E."/>
            <person name="Henke P."/>
            <person name="Boedeker C."/>
            <person name="Huang S."/>
            <person name="Brinkmann H."/>
            <person name="Rohde M."/>
            <person name="Jarek M."/>
            <person name="Friedl T."/>
            <person name="Seufert S."/>
            <person name="Schumacher M."/>
            <person name="Overmann J."/>
            <person name="Neumann-Schaal M."/>
            <person name="Petersen J."/>
        </authorList>
    </citation>
    <scope>NUCLEOTIDE SEQUENCE [LARGE SCALE GENOMIC DNA]</scope>
    <source>
        <strain evidence="23">PCC 7102</strain>
    </source>
</reference>
<dbReference type="InterPro" id="IPR004358">
    <property type="entry name" value="Sig_transdc_His_kin-like_C"/>
</dbReference>
<dbReference type="CDD" id="cd16922">
    <property type="entry name" value="HATPase_EvgS-ArcB-TorS-like"/>
    <property type="match status" value="1"/>
</dbReference>
<name>A0A3S1AK90_9CYAN</name>
<feature type="domain" description="Response regulatory" evidence="20">
    <location>
        <begin position="1066"/>
        <end position="1184"/>
    </location>
</feature>
<feature type="domain" description="PAS" evidence="21">
    <location>
        <begin position="419"/>
        <end position="491"/>
    </location>
</feature>
<dbReference type="InterPro" id="IPR036097">
    <property type="entry name" value="HisK_dim/P_sf"/>
</dbReference>
<evidence type="ECO:0000256" key="1">
    <source>
        <dbReference type="ARBA" id="ARBA00000085"/>
    </source>
</evidence>
<dbReference type="SMART" id="SM00091">
    <property type="entry name" value="PAS"/>
    <property type="match status" value="6"/>
</dbReference>
<protein>
    <recommendedName>
        <fullName evidence="16">Circadian input-output histidine kinase CikA</fullName>
        <ecNumber evidence="4">2.7.13.3</ecNumber>
    </recommendedName>
</protein>
<evidence type="ECO:0000256" key="2">
    <source>
        <dbReference type="ARBA" id="ARBA00004429"/>
    </source>
</evidence>
<dbReference type="Gene3D" id="2.10.70.100">
    <property type="match status" value="3"/>
</dbReference>
<keyword evidence="7 17" id="KW-0597">Phosphoprotein</keyword>
<dbReference type="InterPro" id="IPR001789">
    <property type="entry name" value="Sig_transdc_resp-reg_receiver"/>
</dbReference>
<dbReference type="CDD" id="cd17580">
    <property type="entry name" value="REC_2_DhkD-like"/>
    <property type="match status" value="1"/>
</dbReference>
<feature type="domain" description="PAS" evidence="21">
    <location>
        <begin position="30"/>
        <end position="54"/>
    </location>
</feature>
<feature type="domain" description="PAC" evidence="22">
    <location>
        <begin position="228"/>
        <end position="281"/>
    </location>
</feature>
<comment type="similarity">
    <text evidence="3">In the N-terminal section; belongs to the phytochrome family.</text>
</comment>
<reference evidence="23" key="1">
    <citation type="submission" date="2018-12" db="EMBL/GenBank/DDBJ databases">
        <authorList>
            <person name="Will S."/>
            <person name="Neumann-Schaal M."/>
            <person name="Henke P."/>
        </authorList>
    </citation>
    <scope>NUCLEOTIDE SEQUENCE</scope>
    <source>
        <strain evidence="23">PCC 7102</strain>
    </source>
</reference>
<dbReference type="Gene3D" id="3.40.50.2300">
    <property type="match status" value="1"/>
</dbReference>
<evidence type="ECO:0000313" key="23">
    <source>
        <dbReference type="EMBL" id="RUT02895.1"/>
    </source>
</evidence>
<dbReference type="Pfam" id="PF00512">
    <property type="entry name" value="HisKA"/>
    <property type="match status" value="1"/>
</dbReference>
<dbReference type="InterPro" id="IPR011006">
    <property type="entry name" value="CheY-like_superfamily"/>
</dbReference>
<dbReference type="InterPro" id="IPR003661">
    <property type="entry name" value="HisK_dim/P_dom"/>
</dbReference>
<dbReference type="GO" id="GO:0005886">
    <property type="term" value="C:plasma membrane"/>
    <property type="evidence" value="ECO:0007669"/>
    <property type="project" value="UniProtKB-SubCell"/>
</dbReference>
<evidence type="ECO:0000256" key="12">
    <source>
        <dbReference type="ARBA" id="ARBA00022777"/>
    </source>
</evidence>
<dbReference type="InterPro" id="IPR000014">
    <property type="entry name" value="PAS"/>
</dbReference>
<dbReference type="InterPro" id="IPR013656">
    <property type="entry name" value="PAS_4"/>
</dbReference>
<evidence type="ECO:0000256" key="18">
    <source>
        <dbReference type="SAM" id="Coils"/>
    </source>
</evidence>
<keyword evidence="12" id="KW-0418">Kinase</keyword>
<feature type="domain" description="PAC" evidence="22">
    <location>
        <begin position="359"/>
        <end position="411"/>
    </location>
</feature>
<dbReference type="EMBL" id="RSCL01000015">
    <property type="protein sequence ID" value="RUT02895.1"/>
    <property type="molecule type" value="Genomic_DNA"/>
</dbReference>
<evidence type="ECO:0000259" key="20">
    <source>
        <dbReference type="PROSITE" id="PS50110"/>
    </source>
</evidence>
<dbReference type="SUPFAM" id="SSF55874">
    <property type="entry name" value="ATPase domain of HSP90 chaperone/DNA topoisomerase II/histidine kinase"/>
    <property type="match status" value="1"/>
</dbReference>
<dbReference type="InterPro" id="IPR001610">
    <property type="entry name" value="PAC"/>
</dbReference>
<dbReference type="InterPro" id="IPR035965">
    <property type="entry name" value="PAS-like_dom_sf"/>
</dbReference>
<dbReference type="PROSITE" id="PS50110">
    <property type="entry name" value="RESPONSE_REGULATORY"/>
    <property type="match status" value="1"/>
</dbReference>
<evidence type="ECO:0000256" key="11">
    <source>
        <dbReference type="ARBA" id="ARBA00022741"/>
    </source>
</evidence>
<dbReference type="PANTHER" id="PTHR43304">
    <property type="entry name" value="PHYTOCHROME-LIKE PROTEIN CPH1"/>
    <property type="match status" value="1"/>
</dbReference>
<dbReference type="PANTHER" id="PTHR43304:SF1">
    <property type="entry name" value="PAC DOMAIN-CONTAINING PROTEIN"/>
    <property type="match status" value="1"/>
</dbReference>
<dbReference type="SMART" id="SM00448">
    <property type="entry name" value="REC"/>
    <property type="match status" value="1"/>
</dbReference>
<feature type="coiled-coil region" evidence="18">
    <location>
        <begin position="790"/>
        <end position="820"/>
    </location>
</feature>
<dbReference type="SUPFAM" id="SSF55785">
    <property type="entry name" value="PYP-like sensor domain (PAS domain)"/>
    <property type="match status" value="6"/>
</dbReference>
<evidence type="ECO:0000256" key="6">
    <source>
        <dbReference type="ARBA" id="ARBA00022519"/>
    </source>
</evidence>
<dbReference type="NCBIfam" id="TIGR00229">
    <property type="entry name" value="sensory_box"/>
    <property type="match status" value="4"/>
</dbReference>
<dbReference type="PROSITE" id="PS50112">
    <property type="entry name" value="PAS"/>
    <property type="match status" value="2"/>
</dbReference>
<evidence type="ECO:0000256" key="5">
    <source>
        <dbReference type="ARBA" id="ARBA00022475"/>
    </source>
</evidence>
<evidence type="ECO:0000259" key="22">
    <source>
        <dbReference type="PROSITE" id="PS50113"/>
    </source>
</evidence>
<comment type="caution">
    <text evidence="23">The sequence shown here is derived from an EMBL/GenBank/DDBJ whole genome shotgun (WGS) entry which is preliminary data.</text>
</comment>
<evidence type="ECO:0000313" key="24">
    <source>
        <dbReference type="Proteomes" id="UP000271624"/>
    </source>
</evidence>
<evidence type="ECO:0000256" key="13">
    <source>
        <dbReference type="ARBA" id="ARBA00022989"/>
    </source>
</evidence>
<keyword evidence="8" id="KW-0808">Transferase</keyword>
<gene>
    <name evidence="23" type="ORF">DSM106972_058150</name>
</gene>
<dbReference type="Pfam" id="PF02518">
    <property type="entry name" value="HATPase_c"/>
    <property type="match status" value="1"/>
</dbReference>
<dbReference type="SUPFAM" id="SSF52172">
    <property type="entry name" value="CheY-like"/>
    <property type="match status" value="1"/>
</dbReference>
<comment type="catalytic activity">
    <reaction evidence="1">
        <text>ATP + protein L-histidine = ADP + protein N-phospho-L-histidine.</text>
        <dbReference type="EC" id="2.7.13.3"/>
    </reaction>
</comment>
<dbReference type="PROSITE" id="PS50113">
    <property type="entry name" value="PAC"/>
    <property type="match status" value="4"/>
</dbReference>
<evidence type="ECO:0000256" key="9">
    <source>
        <dbReference type="ARBA" id="ARBA00022692"/>
    </source>
</evidence>
<dbReference type="OrthoDB" id="567960at2"/>
<dbReference type="InterPro" id="IPR013655">
    <property type="entry name" value="PAS_fold_3"/>
</dbReference>
<feature type="domain" description="Histidine kinase" evidence="19">
    <location>
        <begin position="824"/>
        <end position="1041"/>
    </location>
</feature>
<dbReference type="Pfam" id="PF08447">
    <property type="entry name" value="PAS_3"/>
    <property type="match status" value="3"/>
</dbReference>
<evidence type="ECO:0000256" key="10">
    <source>
        <dbReference type="ARBA" id="ARBA00022737"/>
    </source>
</evidence>
<dbReference type="Pfam" id="PF13188">
    <property type="entry name" value="PAS_8"/>
    <property type="match status" value="1"/>
</dbReference>
<dbReference type="InterPro" id="IPR003594">
    <property type="entry name" value="HATPase_dom"/>
</dbReference>
<feature type="modified residue" description="4-aspartylphosphate" evidence="17">
    <location>
        <position position="1115"/>
    </location>
</feature>
<dbReference type="AlphaFoldDB" id="A0A3S1AK90"/>
<evidence type="ECO:0000259" key="21">
    <source>
        <dbReference type="PROSITE" id="PS50112"/>
    </source>
</evidence>
<keyword evidence="5" id="KW-1003">Cell membrane</keyword>
<dbReference type="EC" id="2.7.13.3" evidence="4"/>
<dbReference type="SMART" id="SM00086">
    <property type="entry name" value="PAC"/>
    <property type="match status" value="5"/>
</dbReference>